<organism evidence="4 5">
    <name type="scientific">Acidovorax bellezanensis</name>
    <dbReference type="NCBI Taxonomy" id="2976702"/>
    <lineage>
        <taxon>Bacteria</taxon>
        <taxon>Pseudomonadati</taxon>
        <taxon>Pseudomonadota</taxon>
        <taxon>Betaproteobacteria</taxon>
        <taxon>Burkholderiales</taxon>
        <taxon>Comamonadaceae</taxon>
        <taxon>Acidovorax</taxon>
    </lineage>
</organism>
<evidence type="ECO:0000313" key="4">
    <source>
        <dbReference type="EMBL" id="MCT9809569.1"/>
    </source>
</evidence>
<sequence length="319" mass="34800">MDYKDYYKILGVAKDASAQDIKKAYRRLARKHHPDLSQDKDAAKRMAEINEANAVLSDPEKRAAYDQLGAAPAGGFGGHDGFEPPPHWDEGHTFHASHSGDSEAFSDFFDQLFGQSAHARQARASGRPQADRKGRDQHAVIELDLQDSYQGAQRSLHLRSTSLDAHGHPVEKTRELHVTIPKGVKEGQLIRLAGHGGPGEGHGPAGDLLLEVRFNPDPSWHAEDKDVYQHVAIAPWEAALGGPIQVQTLAGTLEVNVPAGWKKGRKLRLRGKGLPAKSPGDMYLLLDIALPPAPDEASRKAYQAFAEAFPHFDARHAGT</sequence>
<dbReference type="CDD" id="cd06257">
    <property type="entry name" value="DnaJ"/>
    <property type="match status" value="1"/>
</dbReference>
<dbReference type="CDD" id="cd10747">
    <property type="entry name" value="DnaJ_C"/>
    <property type="match status" value="1"/>
</dbReference>
<accession>A0ABT2PIF7</accession>
<dbReference type="RefSeq" id="WP_261498501.1">
    <property type="nucleotide sequence ID" value="NZ_JAODYH010000002.1"/>
</dbReference>
<dbReference type="SUPFAM" id="SSF46565">
    <property type="entry name" value="Chaperone J-domain"/>
    <property type="match status" value="1"/>
</dbReference>
<reference evidence="4 5" key="1">
    <citation type="submission" date="2022-09" db="EMBL/GenBank/DDBJ databases">
        <title>Draft genome of isolate Be4.</title>
        <authorList>
            <person name="Sanchez-Castro I."/>
            <person name="Martinez-Rodriguez P."/>
            <person name="Descostes M."/>
            <person name="Merroun M."/>
        </authorList>
    </citation>
    <scope>NUCLEOTIDE SEQUENCE [LARGE SCALE GENOMIC DNA]</scope>
    <source>
        <strain evidence="4 5">Be4</strain>
    </source>
</reference>
<evidence type="ECO:0000313" key="5">
    <source>
        <dbReference type="Proteomes" id="UP001525968"/>
    </source>
</evidence>
<feature type="region of interest" description="Disordered" evidence="2">
    <location>
        <begin position="117"/>
        <end position="136"/>
    </location>
</feature>
<dbReference type="Gene3D" id="1.10.287.110">
    <property type="entry name" value="DnaJ domain"/>
    <property type="match status" value="1"/>
</dbReference>
<evidence type="ECO:0000259" key="3">
    <source>
        <dbReference type="PROSITE" id="PS50076"/>
    </source>
</evidence>
<dbReference type="SMART" id="SM00271">
    <property type="entry name" value="DnaJ"/>
    <property type="match status" value="1"/>
</dbReference>
<name>A0ABT2PIF7_9BURK</name>
<keyword evidence="5" id="KW-1185">Reference proteome</keyword>
<dbReference type="Pfam" id="PF00226">
    <property type="entry name" value="DnaJ"/>
    <property type="match status" value="1"/>
</dbReference>
<dbReference type="EMBL" id="JAODYH010000002">
    <property type="protein sequence ID" value="MCT9809569.1"/>
    <property type="molecule type" value="Genomic_DNA"/>
</dbReference>
<gene>
    <name evidence="4" type="ORF">N0K08_02875</name>
</gene>
<dbReference type="InterPro" id="IPR002939">
    <property type="entry name" value="DnaJ_C"/>
</dbReference>
<dbReference type="PANTHER" id="PTHR43096:SF52">
    <property type="entry name" value="DNAJ HOMOLOG 1, MITOCHONDRIAL-RELATED"/>
    <property type="match status" value="1"/>
</dbReference>
<dbReference type="InterPro" id="IPR036869">
    <property type="entry name" value="J_dom_sf"/>
</dbReference>
<proteinExistence type="predicted"/>
<feature type="region of interest" description="Disordered" evidence="2">
    <location>
        <begin position="78"/>
        <end position="99"/>
    </location>
</feature>
<dbReference type="SUPFAM" id="SSF49493">
    <property type="entry name" value="HSP40/DnaJ peptide-binding domain"/>
    <property type="match status" value="2"/>
</dbReference>
<feature type="domain" description="J" evidence="3">
    <location>
        <begin position="5"/>
        <end position="69"/>
    </location>
</feature>
<feature type="compositionally biased region" description="Basic and acidic residues" evidence="2">
    <location>
        <begin position="80"/>
        <end position="99"/>
    </location>
</feature>
<comment type="caution">
    <text evidence="4">The sequence shown here is derived from an EMBL/GenBank/DDBJ whole genome shotgun (WGS) entry which is preliminary data.</text>
</comment>
<evidence type="ECO:0000256" key="2">
    <source>
        <dbReference type="SAM" id="MobiDB-lite"/>
    </source>
</evidence>
<dbReference type="PRINTS" id="PR00625">
    <property type="entry name" value="JDOMAIN"/>
</dbReference>
<protein>
    <submittedName>
        <fullName evidence="4">DnaJ domain-containing protein</fullName>
    </submittedName>
</protein>
<dbReference type="Gene3D" id="2.60.260.20">
    <property type="entry name" value="Urease metallochaperone UreE, N-terminal domain"/>
    <property type="match status" value="2"/>
</dbReference>
<dbReference type="PANTHER" id="PTHR43096">
    <property type="entry name" value="DNAJ HOMOLOG 1, MITOCHONDRIAL-RELATED"/>
    <property type="match status" value="1"/>
</dbReference>
<keyword evidence="1" id="KW-0143">Chaperone</keyword>
<dbReference type="Pfam" id="PF01556">
    <property type="entry name" value="DnaJ_C"/>
    <property type="match status" value="1"/>
</dbReference>
<dbReference type="InterPro" id="IPR008971">
    <property type="entry name" value="HSP40/DnaJ_pept-bd"/>
</dbReference>
<dbReference type="InterPro" id="IPR001623">
    <property type="entry name" value="DnaJ_domain"/>
</dbReference>
<evidence type="ECO:0000256" key="1">
    <source>
        <dbReference type="ARBA" id="ARBA00023186"/>
    </source>
</evidence>
<dbReference type="PROSITE" id="PS50076">
    <property type="entry name" value="DNAJ_2"/>
    <property type="match status" value="1"/>
</dbReference>
<dbReference type="Proteomes" id="UP001525968">
    <property type="component" value="Unassembled WGS sequence"/>
</dbReference>